<gene>
    <name evidence="1" type="ORF">PENTCL1PPCAC_2165</name>
</gene>
<reference evidence="1" key="1">
    <citation type="submission" date="2023-10" db="EMBL/GenBank/DDBJ databases">
        <title>Genome assembly of Pristionchus species.</title>
        <authorList>
            <person name="Yoshida K."/>
            <person name="Sommer R.J."/>
        </authorList>
    </citation>
    <scope>NUCLEOTIDE SEQUENCE</scope>
    <source>
        <strain evidence="1">RS0144</strain>
    </source>
</reference>
<protein>
    <submittedName>
        <fullName evidence="1">Uncharacterized protein</fullName>
    </submittedName>
</protein>
<evidence type="ECO:0000313" key="1">
    <source>
        <dbReference type="EMBL" id="GMS79990.1"/>
    </source>
</evidence>
<feature type="non-terminal residue" evidence="1">
    <location>
        <position position="1"/>
    </location>
</feature>
<dbReference type="EMBL" id="BTSX01000001">
    <property type="protein sequence ID" value="GMS79990.1"/>
    <property type="molecule type" value="Genomic_DNA"/>
</dbReference>
<proteinExistence type="predicted"/>
<accession>A0AAV5SC71</accession>
<dbReference type="Proteomes" id="UP001432027">
    <property type="component" value="Unassembled WGS sequence"/>
</dbReference>
<keyword evidence="2" id="KW-1185">Reference proteome</keyword>
<comment type="caution">
    <text evidence="1">The sequence shown here is derived from an EMBL/GenBank/DDBJ whole genome shotgun (WGS) entry which is preliminary data.</text>
</comment>
<feature type="non-terminal residue" evidence="1">
    <location>
        <position position="140"/>
    </location>
</feature>
<dbReference type="AlphaFoldDB" id="A0AAV5SC71"/>
<organism evidence="1 2">
    <name type="scientific">Pristionchus entomophagus</name>
    <dbReference type="NCBI Taxonomy" id="358040"/>
    <lineage>
        <taxon>Eukaryota</taxon>
        <taxon>Metazoa</taxon>
        <taxon>Ecdysozoa</taxon>
        <taxon>Nematoda</taxon>
        <taxon>Chromadorea</taxon>
        <taxon>Rhabditida</taxon>
        <taxon>Rhabditina</taxon>
        <taxon>Diplogasteromorpha</taxon>
        <taxon>Diplogasteroidea</taxon>
        <taxon>Neodiplogasteridae</taxon>
        <taxon>Pristionchus</taxon>
    </lineage>
</organism>
<name>A0AAV5SC71_9BILA</name>
<sequence length="140" mass="15136">QNIKVYASDNGKSDGEIGRDSYTVGDGIARSTEAIDLLQLASLSRRALMAFASGNDLIPREECGISLALGNGIARSRETLNLNDLAYLSDGASLAIASRRSRRDEGNQSQRLKYETVHLAKEMGHNTTSFIRGCRSDSAN</sequence>
<evidence type="ECO:0000313" key="2">
    <source>
        <dbReference type="Proteomes" id="UP001432027"/>
    </source>
</evidence>